<comment type="caution">
    <text evidence="1">The sequence shown here is derived from an EMBL/GenBank/DDBJ whole genome shotgun (WGS) entry which is preliminary data.</text>
</comment>
<evidence type="ECO:0000313" key="1">
    <source>
        <dbReference type="EMBL" id="TDS77097.1"/>
    </source>
</evidence>
<sequence>MDTIGSDPIDGTEADVADLLDQAEPPTSEPIAAALEERERIVATDPELTGLEAEEAEDSGQA</sequence>
<keyword evidence="2" id="KW-1185">Reference proteome</keyword>
<name>A0A4R7FL59_9MICO</name>
<organism evidence="1 2">
    <name type="scientific">Amnibacterium kyonggiense</name>
    <dbReference type="NCBI Taxonomy" id="595671"/>
    <lineage>
        <taxon>Bacteria</taxon>
        <taxon>Bacillati</taxon>
        <taxon>Actinomycetota</taxon>
        <taxon>Actinomycetes</taxon>
        <taxon>Micrococcales</taxon>
        <taxon>Microbacteriaceae</taxon>
        <taxon>Amnibacterium</taxon>
    </lineage>
</organism>
<proteinExistence type="predicted"/>
<dbReference type="EMBL" id="SOAM01000002">
    <property type="protein sequence ID" value="TDS77097.1"/>
    <property type="molecule type" value="Genomic_DNA"/>
</dbReference>
<evidence type="ECO:0000313" key="2">
    <source>
        <dbReference type="Proteomes" id="UP000295344"/>
    </source>
</evidence>
<protein>
    <submittedName>
        <fullName evidence="1">Uncharacterized protein</fullName>
    </submittedName>
</protein>
<gene>
    <name evidence="1" type="ORF">CLV52_2037</name>
</gene>
<reference evidence="1 2" key="1">
    <citation type="submission" date="2019-03" db="EMBL/GenBank/DDBJ databases">
        <title>Genomic Encyclopedia of Archaeal and Bacterial Type Strains, Phase II (KMG-II): from individual species to whole genera.</title>
        <authorList>
            <person name="Goeker M."/>
        </authorList>
    </citation>
    <scope>NUCLEOTIDE SEQUENCE [LARGE SCALE GENOMIC DNA]</scope>
    <source>
        <strain evidence="1 2">DSM 24782</strain>
    </source>
</reference>
<dbReference type="RefSeq" id="WP_133766208.1">
    <property type="nucleotide sequence ID" value="NZ_BAAARP010000002.1"/>
</dbReference>
<dbReference type="OrthoDB" id="9911101at2"/>
<dbReference type="Proteomes" id="UP000295344">
    <property type="component" value="Unassembled WGS sequence"/>
</dbReference>
<dbReference type="AlphaFoldDB" id="A0A4R7FL59"/>
<accession>A0A4R7FL59</accession>